<evidence type="ECO:0000259" key="2">
    <source>
        <dbReference type="Pfam" id="PF07910"/>
    </source>
</evidence>
<protein>
    <submittedName>
        <fullName evidence="3">Zinc finger with UFM1-specific peptidase domain protein</fullName>
    </submittedName>
</protein>
<dbReference type="EMBL" id="JAMFTS010000001">
    <property type="protein sequence ID" value="KAJ4804207.1"/>
    <property type="molecule type" value="Genomic_DNA"/>
</dbReference>
<dbReference type="PANTHER" id="PTHR48153:SF4">
    <property type="entry name" value="UBIQUITIN CARBOXYL-TERMINAL HYDROLASE MUG105"/>
    <property type="match status" value="1"/>
</dbReference>
<dbReference type="Proteomes" id="UP001140206">
    <property type="component" value="Chromosome 1"/>
</dbReference>
<keyword evidence="1" id="KW-0378">Hydrolase</keyword>
<feature type="domain" description="UFSP1/2/DUB catalytic" evidence="2">
    <location>
        <begin position="124"/>
        <end position="384"/>
    </location>
</feature>
<evidence type="ECO:0000313" key="4">
    <source>
        <dbReference type="Proteomes" id="UP001140206"/>
    </source>
</evidence>
<reference evidence="3" key="1">
    <citation type="submission" date="2022-08" db="EMBL/GenBank/DDBJ databases">
        <authorList>
            <person name="Marques A."/>
        </authorList>
    </citation>
    <scope>NUCLEOTIDE SEQUENCE</scope>
    <source>
        <strain evidence="3">RhyPub2mFocal</strain>
        <tissue evidence="3">Leaves</tissue>
    </source>
</reference>
<dbReference type="Gene3D" id="3.90.70.130">
    <property type="match status" value="1"/>
</dbReference>
<proteinExistence type="predicted"/>
<dbReference type="GO" id="GO:0019783">
    <property type="term" value="F:ubiquitin-like protein peptidase activity"/>
    <property type="evidence" value="ECO:0007669"/>
    <property type="project" value="TreeGrafter"/>
</dbReference>
<gene>
    <name evidence="3" type="ORF">LUZ62_016773</name>
</gene>
<dbReference type="Pfam" id="PF07910">
    <property type="entry name" value="Peptidase_C78"/>
    <property type="match status" value="1"/>
</dbReference>
<dbReference type="PANTHER" id="PTHR48153">
    <property type="entry name" value="UFM1-SPECIFIC PROTEASE 2"/>
    <property type="match status" value="1"/>
</dbReference>
<dbReference type="InterPro" id="IPR012462">
    <property type="entry name" value="UFSP1/2_DUB_cat"/>
</dbReference>
<accession>A0AAV8GLL9</accession>
<keyword evidence="4" id="KW-1185">Reference proteome</keyword>
<evidence type="ECO:0000313" key="3">
    <source>
        <dbReference type="EMBL" id="KAJ4804207.1"/>
    </source>
</evidence>
<sequence length="415" mass="46949">MRGMFSFCPVCNNQVLSNELEWHVNSHFEEDELDRDMELAQQVAMAPPSPTNSISIEVDISFEDYGEASQASSSTAGKANRDQEISHLAKVQLKSDFYRVEGGLLNLLRTCLYNEGNNCSSIVSGYVDHYQTLRSDRGWGCGWRNIQMLSSNLLHERKEAKQVLFGGSQFVPDIPALQRWLELAWQRGFDQIGSSHYDRNIYGTKRWIGTTECAAIFRSFGLKARIVDFDSTESGGSRMNGKKRGRYADLHGPMDKFVVRGVGSDTQTNGRSSDVIETLGRQVLVDWVWKYFTGLTSGRFDVSQRITVSEKTPLYFQHDGHSRTIVGIQMQKGFRGSEDRFSLLILDPGHKTADLEKALRRQKGWQGMIKRGPHTLKKPQYQLCYIDPGIVSSAEMEQLKTIDSTLGRPNKTRPI</sequence>
<evidence type="ECO:0000256" key="1">
    <source>
        <dbReference type="ARBA" id="ARBA00022801"/>
    </source>
</evidence>
<organism evidence="3 4">
    <name type="scientific">Rhynchospora pubera</name>
    <dbReference type="NCBI Taxonomy" id="906938"/>
    <lineage>
        <taxon>Eukaryota</taxon>
        <taxon>Viridiplantae</taxon>
        <taxon>Streptophyta</taxon>
        <taxon>Embryophyta</taxon>
        <taxon>Tracheophyta</taxon>
        <taxon>Spermatophyta</taxon>
        <taxon>Magnoliopsida</taxon>
        <taxon>Liliopsida</taxon>
        <taxon>Poales</taxon>
        <taxon>Cyperaceae</taxon>
        <taxon>Cyperoideae</taxon>
        <taxon>Rhynchosporeae</taxon>
        <taxon>Rhynchospora</taxon>
    </lineage>
</organism>
<comment type="caution">
    <text evidence="3">The sequence shown here is derived from an EMBL/GenBank/DDBJ whole genome shotgun (WGS) entry which is preliminary data.</text>
</comment>
<name>A0AAV8GLL9_9POAL</name>
<dbReference type="AlphaFoldDB" id="A0AAV8GLL9"/>